<dbReference type="EC" id="5.3.4.1" evidence="3"/>
<feature type="signal peptide" evidence="10">
    <location>
        <begin position="1"/>
        <end position="17"/>
    </location>
</feature>
<keyword evidence="4 10" id="KW-0732">Signal</keyword>
<evidence type="ECO:0000256" key="1">
    <source>
        <dbReference type="ARBA" id="ARBA00001182"/>
    </source>
</evidence>
<dbReference type="InterPro" id="IPR011679">
    <property type="entry name" value="ERp29_C"/>
</dbReference>
<reference evidence="12" key="1">
    <citation type="submission" date="2020-05" db="EMBL/GenBank/DDBJ databases">
        <title>Mycena genomes resolve the evolution of fungal bioluminescence.</title>
        <authorList>
            <person name="Tsai I.J."/>
        </authorList>
    </citation>
    <scope>NUCLEOTIDE SEQUENCE</scope>
    <source>
        <strain evidence="12">171206Taipei</strain>
    </source>
</reference>
<name>A0A8H6T7L0_9AGAR</name>
<evidence type="ECO:0000256" key="6">
    <source>
        <dbReference type="ARBA" id="ARBA00023157"/>
    </source>
</evidence>
<dbReference type="InterPro" id="IPR051063">
    <property type="entry name" value="PDI"/>
</dbReference>
<dbReference type="PROSITE" id="PS00194">
    <property type="entry name" value="THIOREDOXIN_1"/>
    <property type="match status" value="1"/>
</dbReference>
<evidence type="ECO:0000256" key="5">
    <source>
        <dbReference type="ARBA" id="ARBA00022737"/>
    </source>
</evidence>
<dbReference type="InterPro" id="IPR013766">
    <property type="entry name" value="Thioredoxin_domain"/>
</dbReference>
<keyword evidence="8" id="KW-0676">Redox-active center</keyword>
<gene>
    <name evidence="12" type="ORF">MIND_00238900</name>
</gene>
<dbReference type="InterPro" id="IPR017937">
    <property type="entry name" value="Thioredoxin_CS"/>
</dbReference>
<dbReference type="Pfam" id="PF07749">
    <property type="entry name" value="ERp29"/>
    <property type="match status" value="1"/>
</dbReference>
<keyword evidence="5" id="KW-0677">Repeat</keyword>
<dbReference type="NCBIfam" id="TIGR01126">
    <property type="entry name" value="pdi_dom"/>
    <property type="match status" value="1"/>
</dbReference>
<dbReference type="PROSITE" id="PS51352">
    <property type="entry name" value="THIOREDOXIN_2"/>
    <property type="match status" value="2"/>
</dbReference>
<dbReference type="FunFam" id="3.40.30.10:FF:000032">
    <property type="entry name" value="Protein disulfide-isomerase A6 homolog"/>
    <property type="match status" value="1"/>
</dbReference>
<evidence type="ECO:0000259" key="11">
    <source>
        <dbReference type="PROSITE" id="PS51352"/>
    </source>
</evidence>
<dbReference type="CDD" id="cd02998">
    <property type="entry name" value="PDI_a_ERp38"/>
    <property type="match status" value="1"/>
</dbReference>
<evidence type="ECO:0000256" key="2">
    <source>
        <dbReference type="ARBA" id="ARBA00006347"/>
    </source>
</evidence>
<comment type="similarity">
    <text evidence="2 9">Belongs to the protein disulfide isomerase family.</text>
</comment>
<dbReference type="PRINTS" id="PR00421">
    <property type="entry name" value="THIOREDOXIN"/>
</dbReference>
<dbReference type="InterPro" id="IPR036356">
    <property type="entry name" value="ERp29_C_sf"/>
</dbReference>
<evidence type="ECO:0000256" key="7">
    <source>
        <dbReference type="ARBA" id="ARBA00023235"/>
    </source>
</evidence>
<dbReference type="CDD" id="cd00238">
    <property type="entry name" value="ERp29c"/>
    <property type="match status" value="1"/>
</dbReference>
<feature type="domain" description="Thioredoxin" evidence="11">
    <location>
        <begin position="164"/>
        <end position="283"/>
    </location>
</feature>
<comment type="caution">
    <text evidence="12">The sequence shown here is derived from an EMBL/GenBank/DDBJ whole genome shotgun (WGS) entry which is preliminary data.</text>
</comment>
<dbReference type="Proteomes" id="UP000636479">
    <property type="component" value="Unassembled WGS sequence"/>
</dbReference>
<sequence length="402" mass="43120">MRLSLSLVAALVAAVSASNVVELNPGSWDSVIVNYDLTLSLDNIRAPAAIAKYVEGHFSFNGKPILQNLAPAYEQLADAFAGKDVVIAKVDADGEGKPLGSKFGVTGFPTLKWFDKDGGYEPYEGGRDIDALAGVRLFEHPSSYVFSLLTLDSCCVSSKSGIKSNIKAPPPPDTVILDYTNFDGVALDQEKDVLVTFTAPWCGHCKSMKPAYEKVASTFKTESKCIVANIDADDQKNKGIAAKYDVKGFPTIKFFPKGSTEAVSYEGGRSEADFVNFLNEHCGTQRAVGGGLTDQAGRVPGLDALASKFMLATADARSTIIQDATALVAGAGALSNHYLRVMEKLANSSEGYLEKEGKRLNSILAKRSLAPTKLDEIKIKSNILRAFSNPVQESEKRDTAEL</sequence>
<dbReference type="Gene3D" id="1.20.1150.12">
    <property type="entry name" value="Endoplasmic reticulum resident protein 29, C-terminal domain"/>
    <property type="match status" value="1"/>
</dbReference>
<keyword evidence="7 12" id="KW-0413">Isomerase</keyword>
<dbReference type="PANTHER" id="PTHR45672">
    <property type="entry name" value="PROTEIN DISULFIDE-ISOMERASE C17H9.14C-RELATED"/>
    <property type="match status" value="1"/>
</dbReference>
<evidence type="ECO:0000313" key="13">
    <source>
        <dbReference type="Proteomes" id="UP000636479"/>
    </source>
</evidence>
<feature type="domain" description="Thioredoxin" evidence="11">
    <location>
        <begin position="6"/>
        <end position="143"/>
    </location>
</feature>
<dbReference type="InterPro" id="IPR005788">
    <property type="entry name" value="PDI_thioredoxin-like_dom"/>
</dbReference>
<accession>A0A8H6T7L0</accession>
<dbReference type="AlphaFoldDB" id="A0A8H6T7L0"/>
<dbReference type="SUPFAM" id="SSF52833">
    <property type="entry name" value="Thioredoxin-like"/>
    <property type="match status" value="2"/>
</dbReference>
<dbReference type="GO" id="GO:0005783">
    <property type="term" value="C:endoplasmic reticulum"/>
    <property type="evidence" value="ECO:0007669"/>
    <property type="project" value="InterPro"/>
</dbReference>
<dbReference type="GeneID" id="59341788"/>
<evidence type="ECO:0000256" key="3">
    <source>
        <dbReference type="ARBA" id="ARBA00012723"/>
    </source>
</evidence>
<dbReference type="GO" id="GO:0003756">
    <property type="term" value="F:protein disulfide isomerase activity"/>
    <property type="evidence" value="ECO:0007669"/>
    <property type="project" value="UniProtKB-EC"/>
</dbReference>
<evidence type="ECO:0000256" key="8">
    <source>
        <dbReference type="ARBA" id="ARBA00023284"/>
    </source>
</evidence>
<organism evidence="12 13">
    <name type="scientific">Mycena indigotica</name>
    <dbReference type="NCBI Taxonomy" id="2126181"/>
    <lineage>
        <taxon>Eukaryota</taxon>
        <taxon>Fungi</taxon>
        <taxon>Dikarya</taxon>
        <taxon>Basidiomycota</taxon>
        <taxon>Agaricomycotina</taxon>
        <taxon>Agaricomycetes</taxon>
        <taxon>Agaricomycetidae</taxon>
        <taxon>Agaricales</taxon>
        <taxon>Marasmiineae</taxon>
        <taxon>Mycenaceae</taxon>
        <taxon>Mycena</taxon>
    </lineage>
</organism>
<evidence type="ECO:0000256" key="4">
    <source>
        <dbReference type="ARBA" id="ARBA00022729"/>
    </source>
</evidence>
<proteinExistence type="inferred from homology"/>
<comment type="catalytic activity">
    <reaction evidence="1">
        <text>Catalyzes the rearrangement of -S-S- bonds in proteins.</text>
        <dbReference type="EC" id="5.3.4.1"/>
    </reaction>
</comment>
<keyword evidence="13" id="KW-1185">Reference proteome</keyword>
<evidence type="ECO:0000256" key="9">
    <source>
        <dbReference type="RuleBase" id="RU004208"/>
    </source>
</evidence>
<keyword evidence="6" id="KW-1015">Disulfide bond</keyword>
<evidence type="ECO:0000313" key="12">
    <source>
        <dbReference type="EMBL" id="KAF7312259.1"/>
    </source>
</evidence>
<feature type="chain" id="PRO_5034118055" description="protein disulfide-isomerase" evidence="10">
    <location>
        <begin position="18"/>
        <end position="402"/>
    </location>
</feature>
<dbReference type="InterPro" id="IPR036249">
    <property type="entry name" value="Thioredoxin-like_sf"/>
</dbReference>
<evidence type="ECO:0000256" key="10">
    <source>
        <dbReference type="SAM" id="SignalP"/>
    </source>
</evidence>
<dbReference type="Pfam" id="PF00085">
    <property type="entry name" value="Thioredoxin"/>
    <property type="match status" value="2"/>
</dbReference>
<dbReference type="RefSeq" id="XP_037224367.1">
    <property type="nucleotide sequence ID" value="XM_037359272.1"/>
</dbReference>
<dbReference type="SUPFAM" id="SSF47933">
    <property type="entry name" value="ERP29 C domain-like"/>
    <property type="match status" value="1"/>
</dbReference>
<protein>
    <recommendedName>
        <fullName evidence="3">protein disulfide-isomerase</fullName>
        <ecNumber evidence="3">5.3.4.1</ecNumber>
    </recommendedName>
</protein>
<dbReference type="Gene3D" id="3.40.30.10">
    <property type="entry name" value="Glutaredoxin"/>
    <property type="match status" value="2"/>
</dbReference>
<dbReference type="OrthoDB" id="10264505at2759"/>
<dbReference type="EMBL" id="JACAZF010000002">
    <property type="protein sequence ID" value="KAF7312259.1"/>
    <property type="molecule type" value="Genomic_DNA"/>
</dbReference>
<dbReference type="GO" id="GO:0006457">
    <property type="term" value="P:protein folding"/>
    <property type="evidence" value="ECO:0007669"/>
    <property type="project" value="TreeGrafter"/>
</dbReference>
<dbReference type="PANTHER" id="PTHR45672:SF11">
    <property type="entry name" value="PROTEIN DISULFIDE-ISOMERASE C17H9.14C"/>
    <property type="match status" value="1"/>
</dbReference>